<feature type="signal peptide" evidence="1">
    <location>
        <begin position="1"/>
        <end position="21"/>
    </location>
</feature>
<sequence>MKFVFCAVVVVAVSYINFAESVNLKHIKSPPAKCVASENVVRDYGQVYYPPNLCRKIHCFPGGMVMEIRHRHLYFYKCITKVPEGCRAKFPECCSDKFICKDDGKKSHPNITLSANLNCRAGVHSFIYNYIRINYFMKQLTIII</sequence>
<dbReference type="EMBL" id="LR899012">
    <property type="protein sequence ID" value="CAD7087673.1"/>
    <property type="molecule type" value="Genomic_DNA"/>
</dbReference>
<dbReference type="InParanoid" id="A0A7R8UV89"/>
<dbReference type="FunCoup" id="A0A7R8UV89">
    <property type="interactions" value="50"/>
</dbReference>
<keyword evidence="1" id="KW-0732">Signal</keyword>
<gene>
    <name evidence="2" type="ORF">HERILL_LOCUS10362</name>
</gene>
<dbReference type="AlphaFoldDB" id="A0A7R8UV89"/>
<evidence type="ECO:0000256" key="1">
    <source>
        <dbReference type="SAM" id="SignalP"/>
    </source>
</evidence>
<name>A0A7R8UV89_HERIL</name>
<reference evidence="2 3" key="1">
    <citation type="submission" date="2020-11" db="EMBL/GenBank/DDBJ databases">
        <authorList>
            <person name="Wallbank WR R."/>
            <person name="Pardo Diaz C."/>
            <person name="Kozak K."/>
            <person name="Martin S."/>
            <person name="Jiggins C."/>
            <person name="Moest M."/>
            <person name="Warren A I."/>
            <person name="Generalovic N T."/>
            <person name="Byers J.R.P. K."/>
            <person name="Montejo-Kovacevich G."/>
            <person name="Yen C E."/>
        </authorList>
    </citation>
    <scope>NUCLEOTIDE SEQUENCE [LARGE SCALE GENOMIC DNA]</scope>
</reference>
<evidence type="ECO:0000313" key="3">
    <source>
        <dbReference type="Proteomes" id="UP000594454"/>
    </source>
</evidence>
<feature type="chain" id="PRO_5031377127" description="Single domain-containing protein" evidence="1">
    <location>
        <begin position="22"/>
        <end position="144"/>
    </location>
</feature>
<organism evidence="2 3">
    <name type="scientific">Hermetia illucens</name>
    <name type="common">Black soldier fly</name>
    <dbReference type="NCBI Taxonomy" id="343691"/>
    <lineage>
        <taxon>Eukaryota</taxon>
        <taxon>Metazoa</taxon>
        <taxon>Ecdysozoa</taxon>
        <taxon>Arthropoda</taxon>
        <taxon>Hexapoda</taxon>
        <taxon>Insecta</taxon>
        <taxon>Pterygota</taxon>
        <taxon>Neoptera</taxon>
        <taxon>Endopterygota</taxon>
        <taxon>Diptera</taxon>
        <taxon>Brachycera</taxon>
        <taxon>Stratiomyomorpha</taxon>
        <taxon>Stratiomyidae</taxon>
        <taxon>Hermetiinae</taxon>
        <taxon>Hermetia</taxon>
    </lineage>
</organism>
<protein>
    <recommendedName>
        <fullName evidence="4">Single domain-containing protein</fullName>
    </recommendedName>
</protein>
<evidence type="ECO:0008006" key="4">
    <source>
        <dbReference type="Google" id="ProtNLM"/>
    </source>
</evidence>
<accession>A0A7R8UV89</accession>
<dbReference type="Proteomes" id="UP000594454">
    <property type="component" value="Chromosome 4"/>
</dbReference>
<evidence type="ECO:0000313" key="2">
    <source>
        <dbReference type="EMBL" id="CAD7087673.1"/>
    </source>
</evidence>
<proteinExistence type="predicted"/>
<keyword evidence="3" id="KW-1185">Reference proteome</keyword>